<dbReference type="AlphaFoldDB" id="A0A239GJ26"/>
<dbReference type="InterPro" id="IPR043519">
    <property type="entry name" value="NT_sf"/>
</dbReference>
<dbReference type="Proteomes" id="UP000198432">
    <property type="component" value="Unassembled WGS sequence"/>
</dbReference>
<evidence type="ECO:0000313" key="1">
    <source>
        <dbReference type="EMBL" id="SNS68895.1"/>
    </source>
</evidence>
<dbReference type="Gene3D" id="3.30.460.40">
    <property type="match status" value="1"/>
</dbReference>
<keyword evidence="1" id="KW-0808">Transferase</keyword>
<dbReference type="InterPro" id="IPR019646">
    <property type="entry name" value="Aminoglyc_AdlTrfase"/>
</dbReference>
<evidence type="ECO:0000313" key="2">
    <source>
        <dbReference type="Proteomes" id="UP000198432"/>
    </source>
</evidence>
<name>A0A239GJ26_9BACT</name>
<dbReference type="RefSeq" id="WP_089319641.1">
    <property type="nucleotide sequence ID" value="NZ_FZOQ01000011.1"/>
</dbReference>
<dbReference type="SUPFAM" id="SSF81301">
    <property type="entry name" value="Nucleotidyltransferase"/>
    <property type="match status" value="1"/>
</dbReference>
<sequence>MSKPIEVKDGLSRQAVHDFYKEALQLLSQSDASFLVGGGFALRLYTDIMRDTKDLDIFCKSGDTPRILKQFKENGYETELTDARWLAKAIKGEHFMDIIFNNPGNHCAVDDSWFQRAVESEMLGIKVRVIPAEALIWSKLYVQNRERYDGGDINHILLRYGKNLDWKWLWKNIEVHWQLLLAQLLSFQFVYPSERDIIPKWLFEELLTRAREQFEMPPPVEKICRGPLIDQTQYQTDVTEWDYKVVTIRSV</sequence>
<organism evidence="1 2">
    <name type="scientific">Pontibacter ummariensis</name>
    <dbReference type="NCBI Taxonomy" id="1610492"/>
    <lineage>
        <taxon>Bacteria</taxon>
        <taxon>Pseudomonadati</taxon>
        <taxon>Bacteroidota</taxon>
        <taxon>Cytophagia</taxon>
        <taxon>Cytophagales</taxon>
        <taxon>Hymenobacteraceae</taxon>
        <taxon>Pontibacter</taxon>
    </lineage>
</organism>
<dbReference type="OrthoDB" id="9782533at2"/>
<proteinExistence type="predicted"/>
<keyword evidence="2" id="KW-1185">Reference proteome</keyword>
<dbReference type="EMBL" id="FZOQ01000011">
    <property type="protein sequence ID" value="SNS68895.1"/>
    <property type="molecule type" value="Genomic_DNA"/>
</dbReference>
<accession>A0A239GJ26</accession>
<dbReference type="Pfam" id="PF10706">
    <property type="entry name" value="Aminoglyc_resit"/>
    <property type="match status" value="1"/>
</dbReference>
<gene>
    <name evidence="1" type="ORF">SAMN06296052_11180</name>
</gene>
<dbReference type="GO" id="GO:0016740">
    <property type="term" value="F:transferase activity"/>
    <property type="evidence" value="ECO:0007669"/>
    <property type="project" value="UniProtKB-KW"/>
</dbReference>
<reference evidence="2" key="1">
    <citation type="submission" date="2017-06" db="EMBL/GenBank/DDBJ databases">
        <authorList>
            <person name="Varghese N."/>
            <person name="Submissions S."/>
        </authorList>
    </citation>
    <scope>NUCLEOTIDE SEQUENCE [LARGE SCALE GENOMIC DNA]</scope>
    <source>
        <strain evidence="2">NKM1</strain>
    </source>
</reference>
<protein>
    <submittedName>
        <fullName evidence="1">Uncharacterized nucleotidyltransferase</fullName>
    </submittedName>
</protein>